<gene>
    <name evidence="2" type="ORF">JAZ07_20475</name>
</gene>
<organism evidence="2 3">
    <name type="scientific">Candidatus Thiodiazotropha taylori</name>
    <dbReference type="NCBI Taxonomy" id="2792791"/>
    <lineage>
        <taxon>Bacteria</taxon>
        <taxon>Pseudomonadati</taxon>
        <taxon>Pseudomonadota</taxon>
        <taxon>Gammaproteobacteria</taxon>
        <taxon>Chromatiales</taxon>
        <taxon>Sedimenticolaceae</taxon>
        <taxon>Candidatus Thiodiazotropha</taxon>
    </lineage>
</organism>
<comment type="caution">
    <text evidence="2">The sequence shown here is derived from an EMBL/GenBank/DDBJ whole genome shotgun (WGS) entry which is preliminary data.</text>
</comment>
<evidence type="ECO:0000259" key="1">
    <source>
        <dbReference type="PROSITE" id="PS51085"/>
    </source>
</evidence>
<dbReference type="GO" id="GO:0051537">
    <property type="term" value="F:2 iron, 2 sulfur cluster binding"/>
    <property type="evidence" value="ECO:0007669"/>
    <property type="project" value="InterPro"/>
</dbReference>
<dbReference type="InterPro" id="IPR012675">
    <property type="entry name" value="Beta-grasp_dom_sf"/>
</dbReference>
<dbReference type="InterPro" id="IPR036010">
    <property type="entry name" value="2Fe-2S_ferredoxin-like_sf"/>
</dbReference>
<dbReference type="SUPFAM" id="SSF54292">
    <property type="entry name" value="2Fe-2S ferredoxin-like"/>
    <property type="match status" value="1"/>
</dbReference>
<feature type="domain" description="2Fe-2S ferredoxin-type" evidence="1">
    <location>
        <begin position="3"/>
        <end position="94"/>
    </location>
</feature>
<evidence type="ECO:0000313" key="2">
    <source>
        <dbReference type="EMBL" id="MCG7948724.1"/>
    </source>
</evidence>
<dbReference type="Pfam" id="PF00111">
    <property type="entry name" value="Fer2"/>
    <property type="match status" value="1"/>
</dbReference>
<sequence>MRYRVTIENCSETYSCSEQQTLLQGMERLGKRGIPVGCRGGGCGVCRVQVTSGTFSKAKMSRSVISEADESKRIVLACRCTPTSDLSISVVGKMEKALSAERLIETEDDVSVAAVG</sequence>
<dbReference type="InterPro" id="IPR006058">
    <property type="entry name" value="2Fe2S_fd_BS"/>
</dbReference>
<reference evidence="2" key="1">
    <citation type="journal article" date="2021" name="Proc. Natl. Acad. Sci. U.S.A.">
        <title>Global biogeography of chemosynthetic symbionts reveals both localized and globally distributed symbiont groups. .</title>
        <authorList>
            <person name="Osvatic J.T."/>
            <person name="Wilkins L.G.E."/>
            <person name="Leibrecht L."/>
            <person name="Leray M."/>
            <person name="Zauner S."/>
            <person name="Polzin J."/>
            <person name="Camacho Y."/>
            <person name="Gros O."/>
            <person name="van Gils J.A."/>
            <person name="Eisen J.A."/>
            <person name="Petersen J.M."/>
            <person name="Yuen B."/>
        </authorList>
    </citation>
    <scope>NUCLEOTIDE SEQUENCE</scope>
    <source>
        <strain evidence="2">MAGclacostrist064TRANS</strain>
    </source>
</reference>
<proteinExistence type="predicted"/>
<dbReference type="PROSITE" id="PS51085">
    <property type="entry name" value="2FE2S_FER_2"/>
    <property type="match status" value="1"/>
</dbReference>
<accession>A0A9E4T942</accession>
<evidence type="ECO:0000313" key="3">
    <source>
        <dbReference type="Proteomes" id="UP000886667"/>
    </source>
</evidence>
<dbReference type="AlphaFoldDB" id="A0A9E4T942"/>
<protein>
    <submittedName>
        <fullName evidence="2">2Fe-2S iron-sulfur cluster-binding protein</fullName>
    </submittedName>
</protein>
<dbReference type="EMBL" id="JAEPCM010000773">
    <property type="protein sequence ID" value="MCG7948724.1"/>
    <property type="molecule type" value="Genomic_DNA"/>
</dbReference>
<dbReference type="Gene3D" id="3.10.20.30">
    <property type="match status" value="1"/>
</dbReference>
<name>A0A9E4T942_9GAMM</name>
<dbReference type="PROSITE" id="PS00197">
    <property type="entry name" value="2FE2S_FER_1"/>
    <property type="match status" value="1"/>
</dbReference>
<dbReference type="Proteomes" id="UP000886667">
    <property type="component" value="Unassembled WGS sequence"/>
</dbReference>
<dbReference type="InterPro" id="IPR001041">
    <property type="entry name" value="2Fe-2S_ferredoxin-type"/>
</dbReference>